<evidence type="ECO:0000256" key="2">
    <source>
        <dbReference type="ARBA" id="ARBA00022603"/>
    </source>
</evidence>
<dbReference type="EC" id="2.1.1.61" evidence="10"/>
<dbReference type="Pfam" id="PF01266">
    <property type="entry name" value="DAO"/>
    <property type="match status" value="1"/>
</dbReference>
<feature type="domain" description="FAD dependent oxidoreductase" evidence="11">
    <location>
        <begin position="262"/>
        <end position="627"/>
    </location>
</feature>
<keyword evidence="1 10" id="KW-0963">Cytoplasm</keyword>
<dbReference type="InterPro" id="IPR029063">
    <property type="entry name" value="SAM-dependent_MTases_sf"/>
</dbReference>
<dbReference type="Proteomes" id="UP001241056">
    <property type="component" value="Unassembled WGS sequence"/>
</dbReference>
<dbReference type="NCBIfam" id="NF033855">
    <property type="entry name" value="tRNA_MNMC2"/>
    <property type="match status" value="1"/>
</dbReference>
<keyword evidence="8 10" id="KW-0560">Oxidoreductase</keyword>
<evidence type="ECO:0000256" key="6">
    <source>
        <dbReference type="ARBA" id="ARBA00022694"/>
    </source>
</evidence>
<feature type="domain" description="MnmC-like methyltransferase" evidence="12">
    <location>
        <begin position="114"/>
        <end position="235"/>
    </location>
</feature>
<organism evidence="13 14">
    <name type="scientific">Thiopseudomonas acetoxidans</name>
    <dbReference type="NCBI Taxonomy" id="3041622"/>
    <lineage>
        <taxon>Bacteria</taxon>
        <taxon>Pseudomonadati</taxon>
        <taxon>Pseudomonadota</taxon>
        <taxon>Gammaproteobacteria</taxon>
        <taxon>Pseudomonadales</taxon>
        <taxon>Pseudomonadaceae</taxon>
        <taxon>Thiopseudomonas</taxon>
    </lineage>
</organism>
<dbReference type="InterPro" id="IPR023032">
    <property type="entry name" value="tRNA_MAMT_biosynth_bifunc_MnmC"/>
</dbReference>
<evidence type="ECO:0000256" key="10">
    <source>
        <dbReference type="HAMAP-Rule" id="MF_01102"/>
    </source>
</evidence>
<dbReference type="Gene3D" id="3.50.50.60">
    <property type="entry name" value="FAD/NAD(P)-binding domain"/>
    <property type="match status" value="1"/>
</dbReference>
<evidence type="ECO:0000256" key="9">
    <source>
        <dbReference type="ARBA" id="ARBA00023268"/>
    </source>
</evidence>
<accession>A0ABT7SLZ8</accession>
<dbReference type="SUPFAM" id="SSF51905">
    <property type="entry name" value="FAD/NAD(P)-binding domain"/>
    <property type="match status" value="1"/>
</dbReference>
<comment type="similarity">
    <text evidence="10">In the N-terminal section; belongs to the methyltransferase superfamily. tRNA (mnm(5)s(2)U34)-methyltransferase family.</text>
</comment>
<comment type="similarity">
    <text evidence="10">In the C-terminal section; belongs to the DAO family.</text>
</comment>
<keyword evidence="14" id="KW-1185">Reference proteome</keyword>
<comment type="caution">
    <text evidence="13">The sequence shown here is derived from an EMBL/GenBank/DDBJ whole genome shotgun (WGS) entry which is preliminary data.</text>
</comment>
<evidence type="ECO:0000256" key="8">
    <source>
        <dbReference type="ARBA" id="ARBA00023002"/>
    </source>
</evidence>
<evidence type="ECO:0000256" key="4">
    <source>
        <dbReference type="ARBA" id="ARBA00022679"/>
    </source>
</evidence>
<dbReference type="Gene3D" id="3.30.9.10">
    <property type="entry name" value="D-Amino Acid Oxidase, subunit A, domain 2"/>
    <property type="match status" value="1"/>
</dbReference>
<keyword evidence="7 10" id="KW-0274">FAD</keyword>
<dbReference type="InterPro" id="IPR036188">
    <property type="entry name" value="FAD/NAD-bd_sf"/>
</dbReference>
<evidence type="ECO:0000313" key="14">
    <source>
        <dbReference type="Proteomes" id="UP001241056"/>
    </source>
</evidence>
<evidence type="ECO:0000313" key="13">
    <source>
        <dbReference type="EMBL" id="MDM7857214.1"/>
    </source>
</evidence>
<name>A0ABT7SLZ8_9GAMM</name>
<keyword evidence="4 10" id="KW-0808">Transferase</keyword>
<dbReference type="InterPro" id="IPR006076">
    <property type="entry name" value="FAD-dep_OxRdtase"/>
</dbReference>
<feature type="region of interest" description="FAD-dependent cmnm(5)s(2)U34 oxidoreductase" evidence="10">
    <location>
        <begin position="265"/>
        <end position="667"/>
    </location>
</feature>
<protein>
    <recommendedName>
        <fullName evidence="10">tRNA 5-methylaminomethyl-2-thiouridine biosynthesis bifunctional protein MnmC</fullName>
        <shortName evidence="10">tRNA mnm(5)s(2)U biosynthesis bifunctional protein</shortName>
    </recommendedName>
    <domain>
        <recommendedName>
            <fullName evidence="10">tRNA (mnm(5)s(2)U34)-methyltransferase</fullName>
            <ecNumber evidence="10">2.1.1.61</ecNumber>
        </recommendedName>
    </domain>
    <domain>
        <recommendedName>
            <fullName evidence="10">FAD-dependent cmnm(5)s(2)U34 oxidoreductase</fullName>
            <ecNumber evidence="10">1.5.-.-</ecNumber>
        </recommendedName>
    </domain>
</protein>
<sequence>MTTTQLQHAHIDWNEQGQPLSAEFADVYFSKQSGLDESRYVFIQHNQLTERFQQLDNSTPFVVAETGFGTGLNFLTCWQLFLQQAPEQARLHFISVEKYPLHAADLQLALALWPELEPLSAQLLQQYLVIQPGYQHFIFQQGRVCLTLLIGEASEQLSQLDAKVDAWFLDGFAPSKNPDMWSDALFSQLARLAKPQTTLATFTSAGFVRRGLQAAGFNMQRHPGFGHKREMLSGVFSGSHTASWAAPWFARPTQPSNAEKHAVIIGAGISGCASAYSLAIRGWRVTLIERNPHIALEASGNPQGVLYLKLSAHHTNLSQLILAGFGYSRRLLSQWPDNPYFAGCGVLQLAYNVKELQRQQQLSAAFNPELLQPLTAQQASELAGVTLTMGGLFYPESGWLQPAELCRLLIKHENIKLLTEKQVTCLNYQHQQWHIQSENGCITQAPVVIIANANAAKDFSQTASLSIKPIHGQVTSVPATQASRALKTVLSAEGYIAPQHENQHCLGASFDFQRTDTRLNSRDQQRNLHRLKDLSPQLYHQLNAAQLNPEHLSGHAALRCTSPDYMPIIGPVADMQQLELRYNKLRKNARATPSASCPYYPGLYVNTAHGSRGMVTAPLAGEMLAAWINNDAQIVPLHLAEACHPNRFAIRNLMRNKPLVQHTNEAP</sequence>
<dbReference type="NCBIfam" id="TIGR03197">
    <property type="entry name" value="MnmC_Cterm"/>
    <property type="match status" value="1"/>
</dbReference>
<feature type="region of interest" description="tRNA (mnm(5)s(2)U34)-methyltransferase" evidence="10">
    <location>
        <begin position="1"/>
        <end position="237"/>
    </location>
</feature>
<keyword evidence="3 10" id="KW-0285">Flavoprotein</keyword>
<comment type="function">
    <text evidence="10">Catalyzes the last two steps in the biosynthesis of 5-methylaminomethyl-2-thiouridine (mnm(5)s(2)U) at the wobble position (U34) in tRNA. Catalyzes the FAD-dependent demodification of cmnm(5)s(2)U34 to nm(5)s(2)U34, followed by the transfer of a methyl group from S-adenosyl-L-methionine to nm(5)s(2)U34, to form mnm(5)s(2)U34.</text>
</comment>
<evidence type="ECO:0000259" key="11">
    <source>
        <dbReference type="Pfam" id="PF01266"/>
    </source>
</evidence>
<dbReference type="InterPro" id="IPR047785">
    <property type="entry name" value="tRNA_MNMC2"/>
</dbReference>
<dbReference type="HAMAP" id="MF_01102">
    <property type="entry name" value="MnmC"/>
    <property type="match status" value="1"/>
</dbReference>
<dbReference type="Gene3D" id="3.40.50.150">
    <property type="entry name" value="Vaccinia Virus protein VP39"/>
    <property type="match status" value="1"/>
</dbReference>
<dbReference type="PANTHER" id="PTHR13847:SF283">
    <property type="entry name" value="TRNA 5-METHYLAMINOMETHYL-2-THIOURIDINE BIOSYNTHESIS BIFUNCTIONAL PROTEIN MNMC"/>
    <property type="match status" value="1"/>
</dbReference>
<proteinExistence type="inferred from homology"/>
<keyword evidence="2 10" id="KW-0489">Methyltransferase</keyword>
<dbReference type="RefSeq" id="WP_289409868.1">
    <property type="nucleotide sequence ID" value="NZ_JAUCDY010000002.1"/>
</dbReference>
<dbReference type="SUPFAM" id="SSF54373">
    <property type="entry name" value="FAD-linked reductases, C-terminal domain"/>
    <property type="match status" value="1"/>
</dbReference>
<keyword evidence="6 10" id="KW-0819">tRNA processing</keyword>
<dbReference type="Pfam" id="PF05430">
    <property type="entry name" value="Methyltransf_30"/>
    <property type="match status" value="1"/>
</dbReference>
<evidence type="ECO:0000256" key="5">
    <source>
        <dbReference type="ARBA" id="ARBA00022691"/>
    </source>
</evidence>
<dbReference type="InterPro" id="IPR017610">
    <property type="entry name" value="tRNA_S-uridine_synth_MnmC_C"/>
</dbReference>
<keyword evidence="5 10" id="KW-0949">S-adenosyl-L-methionine</keyword>
<evidence type="ECO:0000259" key="12">
    <source>
        <dbReference type="Pfam" id="PF05430"/>
    </source>
</evidence>
<dbReference type="NCBIfam" id="NF002481">
    <property type="entry name" value="PRK01747.1-2"/>
    <property type="match status" value="1"/>
</dbReference>
<reference evidence="13 14" key="1">
    <citation type="submission" date="2023-06" db="EMBL/GenBank/DDBJ databases">
        <title>Thiopseudomonas sp. CY1220 draft genome sequence.</title>
        <authorList>
            <person name="Zhao G."/>
            <person name="An M."/>
        </authorList>
    </citation>
    <scope>NUCLEOTIDE SEQUENCE [LARGE SCALE GENOMIC DNA]</scope>
    <source>
        <strain evidence="13 14">CY1220</strain>
    </source>
</reference>
<comment type="subcellular location">
    <subcellularLocation>
        <location evidence="10">Cytoplasm</location>
    </subcellularLocation>
</comment>
<keyword evidence="9 10" id="KW-0511">Multifunctional enzyme</keyword>
<evidence type="ECO:0000256" key="3">
    <source>
        <dbReference type="ARBA" id="ARBA00022630"/>
    </source>
</evidence>
<gene>
    <name evidence="10 13" type="primary">mnmC</name>
    <name evidence="13" type="ORF">QEZ41_02820</name>
</gene>
<dbReference type="InterPro" id="IPR008471">
    <property type="entry name" value="MnmC-like_methylTransf"/>
</dbReference>
<dbReference type="EC" id="1.5.-.-" evidence="10"/>
<comment type="catalytic activity">
    <reaction evidence="10">
        <text>5-aminomethyl-2-thiouridine(34) in tRNA + S-adenosyl-L-methionine = 5-methylaminomethyl-2-thiouridine(34) in tRNA + S-adenosyl-L-homocysteine + H(+)</text>
        <dbReference type="Rhea" id="RHEA:19569"/>
        <dbReference type="Rhea" id="RHEA-COMP:10195"/>
        <dbReference type="Rhea" id="RHEA-COMP:10197"/>
        <dbReference type="ChEBI" id="CHEBI:15378"/>
        <dbReference type="ChEBI" id="CHEBI:57856"/>
        <dbReference type="ChEBI" id="CHEBI:59789"/>
        <dbReference type="ChEBI" id="CHEBI:74454"/>
        <dbReference type="ChEBI" id="CHEBI:74455"/>
        <dbReference type="EC" id="2.1.1.61"/>
    </reaction>
</comment>
<comment type="cofactor">
    <cofactor evidence="10">
        <name>FAD</name>
        <dbReference type="ChEBI" id="CHEBI:57692"/>
    </cofactor>
</comment>
<dbReference type="PANTHER" id="PTHR13847">
    <property type="entry name" value="SARCOSINE DEHYDROGENASE-RELATED"/>
    <property type="match status" value="1"/>
</dbReference>
<dbReference type="EMBL" id="JAUCDY010000002">
    <property type="protein sequence ID" value="MDM7857214.1"/>
    <property type="molecule type" value="Genomic_DNA"/>
</dbReference>
<evidence type="ECO:0000256" key="1">
    <source>
        <dbReference type="ARBA" id="ARBA00022490"/>
    </source>
</evidence>
<evidence type="ECO:0000256" key="7">
    <source>
        <dbReference type="ARBA" id="ARBA00022827"/>
    </source>
</evidence>